<comment type="subunit">
    <text evidence="15">Interacts with B3GNT8; this interaction greatly increases B3GNT2 catalytic activity, independently of B3GNT8 enzymatic activity.</text>
</comment>
<dbReference type="InParanoid" id="A0A6J2UQH9"/>
<keyword evidence="5 16" id="KW-0328">Glycosyltransferase</keyword>
<feature type="region of interest" description="Disordered" evidence="17">
    <location>
        <begin position="457"/>
        <end position="478"/>
    </location>
</feature>
<dbReference type="FunCoup" id="A0A6J2UQH9">
    <property type="interactions" value="3"/>
</dbReference>
<name>A0A6J2UQH9_CHACN</name>
<dbReference type="GO" id="GO:0006493">
    <property type="term" value="P:protein O-linked glycosylation"/>
    <property type="evidence" value="ECO:0007669"/>
    <property type="project" value="TreeGrafter"/>
</dbReference>
<dbReference type="PANTHER" id="PTHR11214:SF234">
    <property type="entry name" value="HEXOSYLTRANSFERASE"/>
    <property type="match status" value="1"/>
</dbReference>
<evidence type="ECO:0000313" key="18">
    <source>
        <dbReference type="Proteomes" id="UP000504632"/>
    </source>
</evidence>
<evidence type="ECO:0000256" key="1">
    <source>
        <dbReference type="ARBA" id="ARBA00001936"/>
    </source>
</evidence>
<comment type="cofactor">
    <cofactor evidence="1">
        <name>Mn(2+)</name>
        <dbReference type="ChEBI" id="CHEBI:29035"/>
    </cofactor>
</comment>
<sequence>MAPCLCRCRCKLLLCICSPCILLTCLFIYVVLAVCFSMAPSISPIGASRPLPLYFAATGASKAGFLASYPLNDFWKNYLDNRAMWNWLQHIMDRLHNPILHSNTAGRNNVLSLGDLFPVLGKLKCKQDHSMTKFMSDFQAMPRQIQDFVSSMHCRDYPLLIDQPRVCARRPDLREAAPMLLLAIKTQVHDFQNRQAIRKTWGRSGYVKGLVGKGGIVRRVFLLGNREQDEHLYIDGLLEMESQRYGDIIQWDFQDTFFNLTLKDVLFWQWFSMRCPHARFVFKGDDDVFVRTPALLDFLQSEEVKAKVSNSSGSAVKLEDFIIGDVIISAVPVRKNSTKYYIPQTFYEGLYPPYAGGGGVVYSGSLALRLLQVSKRVHLFPIDDVYLGMCLHRLGVSPIHHPAFLTFDFPKKEKKGPCANHTILLVHKRSPAEMYDLWNEMKSPSLECRNATLRVQGTGKEKSTQVTAERLPHADSIL</sequence>
<evidence type="ECO:0000256" key="10">
    <source>
        <dbReference type="ARBA" id="ARBA00023034"/>
    </source>
</evidence>
<accession>A0A6J2UQH9</accession>
<evidence type="ECO:0000256" key="16">
    <source>
        <dbReference type="RuleBase" id="RU363063"/>
    </source>
</evidence>
<comment type="subcellular location">
    <subcellularLocation>
        <location evidence="2 16">Golgi apparatus membrane</location>
        <topology evidence="2 16">Single-pass type II membrane protein</topology>
    </subcellularLocation>
</comment>
<evidence type="ECO:0000256" key="4">
    <source>
        <dbReference type="ARBA" id="ARBA00008661"/>
    </source>
</evidence>
<keyword evidence="13" id="KW-0464">Manganese</keyword>
<evidence type="ECO:0000256" key="8">
    <source>
        <dbReference type="ARBA" id="ARBA00022968"/>
    </source>
</evidence>
<gene>
    <name evidence="19" type="primary">LOC115804995</name>
</gene>
<evidence type="ECO:0000256" key="9">
    <source>
        <dbReference type="ARBA" id="ARBA00022989"/>
    </source>
</evidence>
<dbReference type="GeneID" id="115804995"/>
<dbReference type="FunFam" id="3.90.550.50:FF:000010">
    <property type="entry name" value="Hexosyltransferase"/>
    <property type="match status" value="1"/>
</dbReference>
<dbReference type="OrthoDB" id="2139606at2759"/>
<keyword evidence="10 16" id="KW-0333">Golgi apparatus</keyword>
<reference evidence="19" key="1">
    <citation type="submission" date="2025-08" db="UniProtKB">
        <authorList>
            <consortium name="RefSeq"/>
        </authorList>
    </citation>
    <scope>IDENTIFICATION</scope>
</reference>
<dbReference type="Proteomes" id="UP000504632">
    <property type="component" value="Chromosome 2"/>
</dbReference>
<protein>
    <recommendedName>
        <fullName evidence="16">Hexosyltransferase</fullName>
        <ecNumber evidence="16">2.4.1.-</ecNumber>
    </recommendedName>
</protein>
<dbReference type="Gene3D" id="3.90.550.50">
    <property type="match status" value="1"/>
</dbReference>
<keyword evidence="9 16" id="KW-1133">Transmembrane helix</keyword>
<evidence type="ECO:0000256" key="3">
    <source>
        <dbReference type="ARBA" id="ARBA00004922"/>
    </source>
</evidence>
<keyword evidence="11 16" id="KW-0472">Membrane</keyword>
<proteinExistence type="inferred from homology"/>
<evidence type="ECO:0000256" key="7">
    <source>
        <dbReference type="ARBA" id="ARBA00022692"/>
    </source>
</evidence>
<dbReference type="InterPro" id="IPR002659">
    <property type="entry name" value="Glyco_trans_31"/>
</dbReference>
<dbReference type="PANTHER" id="PTHR11214">
    <property type="entry name" value="BETA-1,3-N-ACETYLGLUCOSAMINYLTRANSFERASE"/>
    <property type="match status" value="1"/>
</dbReference>
<keyword evidence="6" id="KW-0808">Transferase</keyword>
<organism evidence="18 19">
    <name type="scientific">Chanos chanos</name>
    <name type="common">Milkfish</name>
    <name type="synonym">Mugil chanos</name>
    <dbReference type="NCBI Taxonomy" id="29144"/>
    <lineage>
        <taxon>Eukaryota</taxon>
        <taxon>Metazoa</taxon>
        <taxon>Chordata</taxon>
        <taxon>Craniata</taxon>
        <taxon>Vertebrata</taxon>
        <taxon>Euteleostomi</taxon>
        <taxon>Actinopterygii</taxon>
        <taxon>Neopterygii</taxon>
        <taxon>Teleostei</taxon>
        <taxon>Ostariophysi</taxon>
        <taxon>Gonorynchiformes</taxon>
        <taxon>Chanidae</taxon>
        <taxon>Chanos</taxon>
    </lineage>
</organism>
<keyword evidence="18" id="KW-1185">Reference proteome</keyword>
<evidence type="ECO:0000256" key="5">
    <source>
        <dbReference type="ARBA" id="ARBA00022676"/>
    </source>
</evidence>
<feature type="transmembrane region" description="Helical" evidence="16">
    <location>
        <begin position="12"/>
        <end position="39"/>
    </location>
</feature>
<evidence type="ECO:0000256" key="14">
    <source>
        <dbReference type="ARBA" id="ARBA00050470"/>
    </source>
</evidence>
<keyword evidence="8 16" id="KW-0735">Signal-anchor</keyword>
<evidence type="ECO:0000313" key="19">
    <source>
        <dbReference type="RefSeq" id="XP_030621341.1"/>
    </source>
</evidence>
<comment type="similarity">
    <text evidence="4 16">Belongs to the glycosyltransferase 31 family.</text>
</comment>
<evidence type="ECO:0000256" key="13">
    <source>
        <dbReference type="ARBA" id="ARBA00023211"/>
    </source>
</evidence>
<evidence type="ECO:0000256" key="2">
    <source>
        <dbReference type="ARBA" id="ARBA00004323"/>
    </source>
</evidence>
<dbReference type="GO" id="GO:0008532">
    <property type="term" value="F:N-acetyllactosaminide beta-1,3-N-acetylglucosaminyltransferase activity"/>
    <property type="evidence" value="ECO:0007669"/>
    <property type="project" value="UniProtKB-EC"/>
</dbReference>
<evidence type="ECO:0000256" key="17">
    <source>
        <dbReference type="SAM" id="MobiDB-lite"/>
    </source>
</evidence>
<dbReference type="AlphaFoldDB" id="A0A6J2UQH9"/>
<dbReference type="GO" id="GO:0030311">
    <property type="term" value="P:poly-N-acetyllactosamine biosynthetic process"/>
    <property type="evidence" value="ECO:0007669"/>
    <property type="project" value="TreeGrafter"/>
</dbReference>
<dbReference type="RefSeq" id="XP_030621341.1">
    <property type="nucleotide sequence ID" value="XM_030765481.1"/>
</dbReference>
<evidence type="ECO:0000256" key="11">
    <source>
        <dbReference type="ARBA" id="ARBA00023136"/>
    </source>
</evidence>
<dbReference type="GO" id="GO:0000139">
    <property type="term" value="C:Golgi membrane"/>
    <property type="evidence" value="ECO:0007669"/>
    <property type="project" value="UniProtKB-SubCell"/>
</dbReference>
<evidence type="ECO:0000256" key="12">
    <source>
        <dbReference type="ARBA" id="ARBA00023180"/>
    </source>
</evidence>
<keyword evidence="7 16" id="KW-0812">Transmembrane</keyword>
<comment type="catalytic activity">
    <reaction evidence="14">
        <text>a beta-D-galactosyl-(1-&gt;4)-N-acetyl-beta-D-glucosaminyl derivative + UDP-N-acetyl-alpha-D-glucosamine = an N-acetyl-beta-D-glucosaminyl-(1-&gt;3)-beta-D-galactosyl-(1-&gt;4)-N-acetyl-beta-D-glucosaminyl derivative + UDP + H(+)</text>
        <dbReference type="Rhea" id="RHEA:14389"/>
        <dbReference type="ChEBI" id="CHEBI:15378"/>
        <dbReference type="ChEBI" id="CHEBI:57705"/>
        <dbReference type="ChEBI" id="CHEBI:58223"/>
        <dbReference type="ChEBI" id="CHEBI:133507"/>
        <dbReference type="ChEBI" id="CHEBI:134090"/>
        <dbReference type="EC" id="2.4.1.149"/>
    </reaction>
</comment>
<evidence type="ECO:0000256" key="15">
    <source>
        <dbReference type="ARBA" id="ARBA00065824"/>
    </source>
</evidence>
<evidence type="ECO:0000256" key="6">
    <source>
        <dbReference type="ARBA" id="ARBA00022679"/>
    </source>
</evidence>
<dbReference type="Pfam" id="PF01762">
    <property type="entry name" value="Galactosyl_T"/>
    <property type="match status" value="1"/>
</dbReference>
<keyword evidence="12" id="KW-0325">Glycoprotein</keyword>
<comment type="pathway">
    <text evidence="3">Protein modification; protein glycosylation.</text>
</comment>
<dbReference type="EC" id="2.4.1.-" evidence="16"/>